<evidence type="ECO:0000259" key="4">
    <source>
        <dbReference type="PROSITE" id="PS50006"/>
    </source>
</evidence>
<keyword evidence="3" id="KW-0862">Zinc</keyword>
<dbReference type="PROSITE" id="PS50006">
    <property type="entry name" value="FHA_DOMAIN"/>
    <property type="match status" value="1"/>
</dbReference>
<dbReference type="Gene3D" id="2.60.200.20">
    <property type="match status" value="1"/>
</dbReference>
<keyword evidence="2" id="KW-0863">Zinc-finger</keyword>
<name>A0ABT2EPF4_9BACT</name>
<dbReference type="SUPFAM" id="SSF49879">
    <property type="entry name" value="SMAD/FHA domain"/>
    <property type="match status" value="1"/>
</dbReference>
<protein>
    <recommendedName>
        <fullName evidence="4">FHA domain-containing protein</fullName>
    </recommendedName>
</protein>
<dbReference type="InterPro" id="IPR000253">
    <property type="entry name" value="FHA_dom"/>
</dbReference>
<evidence type="ECO:0000256" key="2">
    <source>
        <dbReference type="ARBA" id="ARBA00022771"/>
    </source>
</evidence>
<dbReference type="Pfam" id="PF00498">
    <property type="entry name" value="FHA"/>
    <property type="match status" value="1"/>
</dbReference>
<comment type="caution">
    <text evidence="5">The sequence shown here is derived from an EMBL/GenBank/DDBJ whole genome shotgun (WGS) entry which is preliminary data.</text>
</comment>
<dbReference type="InterPro" id="IPR001876">
    <property type="entry name" value="Znf_RanBP2"/>
</dbReference>
<feature type="domain" description="FHA" evidence="4">
    <location>
        <begin position="134"/>
        <end position="193"/>
    </location>
</feature>
<dbReference type="InterPro" id="IPR025874">
    <property type="entry name" value="DZR"/>
</dbReference>
<dbReference type="SMART" id="SM00547">
    <property type="entry name" value="ZnF_RBZ"/>
    <property type="match status" value="2"/>
</dbReference>
<evidence type="ECO:0000256" key="3">
    <source>
        <dbReference type="ARBA" id="ARBA00022833"/>
    </source>
</evidence>
<dbReference type="EMBL" id="JANUCP010000004">
    <property type="protein sequence ID" value="MCS3919844.1"/>
    <property type="molecule type" value="Genomic_DNA"/>
</dbReference>
<sequence length="222" mass="22910">MPIKCPQCGTENLDGALFCDECGASLTEVSAQPSAEAAPAEVAPTEAVPEAAPVEAAPPVVGALKCPSCGHENPPDARFCENCGAGLTAPAGAPVPAPPSIEAPPVAPPVAPVAALVIAETGTELPLDFSKGEVLIGRADPVSRVFPDVDLTPHGGYEAGVSRKHCRIFKQGDQFFVEDLQSTNGTKVNGQFIPPNQPRPLNDGDVLELGVFKVTFVVKRNA</sequence>
<evidence type="ECO:0000313" key="6">
    <source>
        <dbReference type="Proteomes" id="UP001204798"/>
    </source>
</evidence>
<accession>A0ABT2EPF4</accession>
<organism evidence="5 6">
    <name type="scientific">Candidatus Fervidibacter sacchari</name>
    <dbReference type="NCBI Taxonomy" id="1448929"/>
    <lineage>
        <taxon>Bacteria</taxon>
        <taxon>Candidatus Fervidibacterota</taxon>
        <taxon>Candidatus Fervidibacter</taxon>
    </lineage>
</organism>
<evidence type="ECO:0000256" key="1">
    <source>
        <dbReference type="ARBA" id="ARBA00022723"/>
    </source>
</evidence>
<keyword evidence="6" id="KW-1185">Reference proteome</keyword>
<dbReference type="PANTHER" id="PTHR23308">
    <property type="entry name" value="NUCLEAR INHIBITOR OF PROTEIN PHOSPHATASE-1"/>
    <property type="match status" value="1"/>
</dbReference>
<dbReference type="CDD" id="cd00060">
    <property type="entry name" value="FHA"/>
    <property type="match status" value="1"/>
</dbReference>
<dbReference type="RefSeq" id="WP_259096728.1">
    <property type="nucleotide sequence ID" value="NZ_CP130454.1"/>
</dbReference>
<gene>
    <name evidence="5" type="ORF">M2350_002261</name>
</gene>
<dbReference type="InterPro" id="IPR050923">
    <property type="entry name" value="Cell_Proc_Reg/RNA_Proc"/>
</dbReference>
<evidence type="ECO:0000313" key="5">
    <source>
        <dbReference type="EMBL" id="MCS3919844.1"/>
    </source>
</evidence>
<dbReference type="Proteomes" id="UP001204798">
    <property type="component" value="Unassembled WGS sequence"/>
</dbReference>
<dbReference type="InterPro" id="IPR008984">
    <property type="entry name" value="SMAD_FHA_dom_sf"/>
</dbReference>
<proteinExistence type="predicted"/>
<dbReference type="SMART" id="SM00240">
    <property type="entry name" value="FHA"/>
    <property type="match status" value="1"/>
</dbReference>
<reference evidence="5 6" key="1">
    <citation type="submission" date="2022-08" db="EMBL/GenBank/DDBJ databases">
        <title>Bacterial and archaeal communities from various locations to study Microbial Dark Matter (Phase II).</title>
        <authorList>
            <person name="Stepanauskas R."/>
        </authorList>
    </citation>
    <scope>NUCLEOTIDE SEQUENCE [LARGE SCALE GENOMIC DNA]</scope>
    <source>
        <strain evidence="5 6">PD1</strain>
    </source>
</reference>
<keyword evidence="1" id="KW-0479">Metal-binding</keyword>
<dbReference type="Pfam" id="PF12773">
    <property type="entry name" value="DZR"/>
    <property type="match status" value="1"/>
</dbReference>